<sequence length="429" mass="46107">MHSLALISTFIASASAHGLVQGIVASGTYYFGYNPNFQYRNPIPLVAGWSAPEDIDNGFIDPTKFSSPDIICHRSATPAGIAAKISAGDVVEMQWTDWPESHHGPVLDYIAKCPGDSCVDIDKTKLEFVKISEKGMNEWETSPGKWASDELIANNNSWSIKIPPSLKKGSYVLRHEIISLHSADHPKGAQNYPQCINLDITTSTGTIDLSSTNDGIPAMQFYDARDAGIFINIYESKSTYQIPGPTLWSGVGDSLARQTPVRIESYAPWVTGSSTSSLPQEEYSPQSTGYASMIFSGGEKGTSTTFVSYKSPSSSSSSSSTKTCTTTTTAPTTTTNSASSTLYSETLQALIDTLPPGALTKTMEVPSVTGTSQGKGNGRLPAKDLPKGWTLGELLQWVQWSVDNKAWKGEEGRRGGRGGGGKHARDFSF</sequence>
<comment type="cofactor">
    <cofactor evidence="1">
        <name>Cu(2+)</name>
        <dbReference type="ChEBI" id="CHEBI:29036"/>
    </cofactor>
</comment>
<feature type="region of interest" description="Disordered" evidence="5">
    <location>
        <begin position="306"/>
        <end position="337"/>
    </location>
</feature>
<evidence type="ECO:0000313" key="8">
    <source>
        <dbReference type="EMBL" id="CZT23880.1"/>
    </source>
</evidence>
<proteinExistence type="predicted"/>
<dbReference type="Gene3D" id="2.70.50.70">
    <property type="match status" value="1"/>
</dbReference>
<dbReference type="CDD" id="cd21175">
    <property type="entry name" value="LPMO_AA9"/>
    <property type="match status" value="1"/>
</dbReference>
<evidence type="ECO:0000256" key="4">
    <source>
        <dbReference type="ARBA" id="ARBA00023157"/>
    </source>
</evidence>
<name>A0A2D3VAB0_9PEZI</name>
<feature type="region of interest" description="Disordered" evidence="5">
    <location>
        <begin position="408"/>
        <end position="429"/>
    </location>
</feature>
<reference evidence="8 9" key="1">
    <citation type="submission" date="2016-03" db="EMBL/GenBank/DDBJ databases">
        <authorList>
            <person name="Ploux O."/>
        </authorList>
    </citation>
    <scope>NUCLEOTIDE SEQUENCE [LARGE SCALE GENOMIC DNA]</scope>
    <source>
        <strain evidence="8 9">URUG2</strain>
    </source>
</reference>
<dbReference type="AlphaFoldDB" id="A0A2D3VAB0"/>
<dbReference type="EMBL" id="FJUY01000018">
    <property type="protein sequence ID" value="CZT23880.1"/>
    <property type="molecule type" value="Genomic_DNA"/>
</dbReference>
<organism evidence="8 9">
    <name type="scientific">Ramularia collo-cygni</name>
    <dbReference type="NCBI Taxonomy" id="112498"/>
    <lineage>
        <taxon>Eukaryota</taxon>
        <taxon>Fungi</taxon>
        <taxon>Dikarya</taxon>
        <taxon>Ascomycota</taxon>
        <taxon>Pezizomycotina</taxon>
        <taxon>Dothideomycetes</taxon>
        <taxon>Dothideomycetidae</taxon>
        <taxon>Mycosphaerellales</taxon>
        <taxon>Mycosphaerellaceae</taxon>
        <taxon>Ramularia</taxon>
    </lineage>
</organism>
<comment type="subcellular location">
    <subcellularLocation>
        <location evidence="2">Secreted</location>
    </subcellularLocation>
</comment>
<feature type="domain" description="Auxiliary Activity family 9 catalytic" evidence="7">
    <location>
        <begin position="17"/>
        <end position="239"/>
    </location>
</feature>
<dbReference type="Pfam" id="PF03443">
    <property type="entry name" value="AA9"/>
    <property type="match status" value="1"/>
</dbReference>
<gene>
    <name evidence="8" type="ORF">RCC_09595</name>
</gene>
<dbReference type="PANTHER" id="PTHR33353:SF34">
    <property type="entry name" value="ENDO-BETA-1,4-GLUCANASE D"/>
    <property type="match status" value="1"/>
</dbReference>
<evidence type="ECO:0000256" key="1">
    <source>
        <dbReference type="ARBA" id="ARBA00001973"/>
    </source>
</evidence>
<dbReference type="GeneID" id="35604663"/>
<dbReference type="InterPro" id="IPR049892">
    <property type="entry name" value="AA9"/>
</dbReference>
<evidence type="ECO:0000313" key="9">
    <source>
        <dbReference type="Proteomes" id="UP000225277"/>
    </source>
</evidence>
<dbReference type="OrthoDB" id="4849160at2759"/>
<evidence type="ECO:0000256" key="6">
    <source>
        <dbReference type="SAM" id="SignalP"/>
    </source>
</evidence>
<dbReference type="GO" id="GO:0005576">
    <property type="term" value="C:extracellular region"/>
    <property type="evidence" value="ECO:0007669"/>
    <property type="project" value="UniProtKB-SubCell"/>
</dbReference>
<dbReference type="Proteomes" id="UP000225277">
    <property type="component" value="Unassembled WGS sequence"/>
</dbReference>
<evidence type="ECO:0000256" key="3">
    <source>
        <dbReference type="ARBA" id="ARBA00022525"/>
    </source>
</evidence>
<evidence type="ECO:0000256" key="2">
    <source>
        <dbReference type="ARBA" id="ARBA00004613"/>
    </source>
</evidence>
<dbReference type="InterPro" id="IPR005103">
    <property type="entry name" value="AA9_LPMO"/>
</dbReference>
<keyword evidence="3" id="KW-0964">Secreted</keyword>
<evidence type="ECO:0000256" key="5">
    <source>
        <dbReference type="SAM" id="MobiDB-lite"/>
    </source>
</evidence>
<protein>
    <submittedName>
        <fullName evidence="8">Related to endoglucanase IV</fullName>
    </submittedName>
</protein>
<dbReference type="STRING" id="112498.A0A2D3VAB0"/>
<feature type="chain" id="PRO_5013837532" evidence="6">
    <location>
        <begin position="17"/>
        <end position="429"/>
    </location>
</feature>
<accession>A0A2D3VAB0</accession>
<keyword evidence="4" id="KW-1015">Disulfide bond</keyword>
<keyword evidence="6" id="KW-0732">Signal</keyword>
<feature type="signal peptide" evidence="6">
    <location>
        <begin position="1"/>
        <end position="16"/>
    </location>
</feature>
<dbReference type="PANTHER" id="PTHR33353">
    <property type="entry name" value="PUTATIVE (AFU_ORTHOLOGUE AFUA_1G12560)-RELATED"/>
    <property type="match status" value="1"/>
</dbReference>
<keyword evidence="9" id="KW-1185">Reference proteome</keyword>
<dbReference type="RefSeq" id="XP_023630604.1">
    <property type="nucleotide sequence ID" value="XM_023774836.1"/>
</dbReference>
<evidence type="ECO:0000259" key="7">
    <source>
        <dbReference type="Pfam" id="PF03443"/>
    </source>
</evidence>